<dbReference type="InterPro" id="IPR028082">
    <property type="entry name" value="Peripla_BP_I"/>
</dbReference>
<keyword evidence="3 7" id="KW-0547">Nucleotide-binding</keyword>
<accession>A0A9W7DMT4</accession>
<gene>
    <name evidence="12" type="ORF">TrRE_jg8255</name>
</gene>
<evidence type="ECO:0000256" key="8">
    <source>
        <dbReference type="SAM" id="MobiDB-lite"/>
    </source>
</evidence>
<dbReference type="PROSITE" id="PS50011">
    <property type="entry name" value="PROTEIN_KINASE_DOM"/>
    <property type="match status" value="1"/>
</dbReference>
<protein>
    <recommendedName>
        <fullName evidence="11">Protein kinase domain-containing protein</fullName>
    </recommendedName>
</protein>
<keyword evidence="4 7" id="KW-0067">ATP-binding</keyword>
<dbReference type="GO" id="GO:0016020">
    <property type="term" value="C:membrane"/>
    <property type="evidence" value="ECO:0007669"/>
    <property type="project" value="UniProtKB-SubCell"/>
</dbReference>
<comment type="subcellular location">
    <subcellularLocation>
        <location evidence="1">Membrane</location>
    </subcellularLocation>
</comment>
<feature type="domain" description="Protein kinase" evidence="11">
    <location>
        <begin position="597"/>
        <end position="875"/>
    </location>
</feature>
<dbReference type="SUPFAM" id="SSF56112">
    <property type="entry name" value="Protein kinase-like (PK-like)"/>
    <property type="match status" value="1"/>
</dbReference>
<evidence type="ECO:0000256" key="6">
    <source>
        <dbReference type="ARBA" id="ARBA00023136"/>
    </source>
</evidence>
<dbReference type="SUPFAM" id="SSF53822">
    <property type="entry name" value="Periplasmic binding protein-like I"/>
    <property type="match status" value="1"/>
</dbReference>
<reference evidence="12" key="1">
    <citation type="submission" date="2022-07" db="EMBL/GenBank/DDBJ databases">
        <title>Genome analysis of Parmales, a sister group of diatoms, reveals the evolutionary specialization of diatoms from phago-mixotrophs to photoautotrophs.</title>
        <authorList>
            <person name="Ban H."/>
            <person name="Sato S."/>
            <person name="Yoshikawa S."/>
            <person name="Kazumasa Y."/>
            <person name="Nakamura Y."/>
            <person name="Ichinomiya M."/>
            <person name="Saitoh K."/>
            <person name="Sato N."/>
            <person name="Blanc-Mathieu R."/>
            <person name="Endo H."/>
            <person name="Kuwata A."/>
            <person name="Ogata H."/>
        </authorList>
    </citation>
    <scope>NUCLEOTIDE SEQUENCE</scope>
</reference>
<evidence type="ECO:0000256" key="3">
    <source>
        <dbReference type="ARBA" id="ARBA00022741"/>
    </source>
</evidence>
<dbReference type="GO" id="GO:0005524">
    <property type="term" value="F:ATP binding"/>
    <property type="evidence" value="ECO:0007669"/>
    <property type="project" value="UniProtKB-UniRule"/>
</dbReference>
<evidence type="ECO:0000256" key="7">
    <source>
        <dbReference type="PROSITE-ProRule" id="PRU10141"/>
    </source>
</evidence>
<dbReference type="PROSITE" id="PS00107">
    <property type="entry name" value="PROTEIN_KINASE_ATP"/>
    <property type="match status" value="1"/>
</dbReference>
<feature type="region of interest" description="Disordered" evidence="8">
    <location>
        <begin position="943"/>
        <end position="963"/>
    </location>
</feature>
<feature type="binding site" evidence="7">
    <location>
        <position position="624"/>
    </location>
    <ligand>
        <name>ATP</name>
        <dbReference type="ChEBI" id="CHEBI:30616"/>
    </ligand>
</feature>
<evidence type="ECO:0000256" key="5">
    <source>
        <dbReference type="ARBA" id="ARBA00022989"/>
    </source>
</evidence>
<dbReference type="PANTHER" id="PTHR44329">
    <property type="entry name" value="SERINE/THREONINE-PROTEIN KINASE TNNI3K-RELATED"/>
    <property type="match status" value="1"/>
</dbReference>
<dbReference type="InterPro" id="IPR011009">
    <property type="entry name" value="Kinase-like_dom_sf"/>
</dbReference>
<feature type="chain" id="PRO_5040728084" description="Protein kinase domain-containing protein" evidence="10">
    <location>
        <begin position="23"/>
        <end position="963"/>
    </location>
</feature>
<proteinExistence type="predicted"/>
<name>A0A9W7DMT4_9STRA</name>
<dbReference type="GO" id="GO:0004674">
    <property type="term" value="F:protein serine/threonine kinase activity"/>
    <property type="evidence" value="ECO:0007669"/>
    <property type="project" value="TreeGrafter"/>
</dbReference>
<comment type="caution">
    <text evidence="12">The sequence shown here is derived from an EMBL/GenBank/DDBJ whole genome shotgun (WGS) entry which is preliminary data.</text>
</comment>
<keyword evidence="10" id="KW-0732">Signal</keyword>
<keyword evidence="2 9" id="KW-0812">Transmembrane</keyword>
<evidence type="ECO:0000256" key="9">
    <source>
        <dbReference type="SAM" id="Phobius"/>
    </source>
</evidence>
<evidence type="ECO:0000259" key="11">
    <source>
        <dbReference type="PROSITE" id="PS50011"/>
    </source>
</evidence>
<dbReference type="EMBL" id="BRXZ01004438">
    <property type="protein sequence ID" value="GMH48843.1"/>
    <property type="molecule type" value="Genomic_DNA"/>
</dbReference>
<organism evidence="12 13">
    <name type="scientific">Triparma retinervis</name>
    <dbReference type="NCBI Taxonomy" id="2557542"/>
    <lineage>
        <taxon>Eukaryota</taxon>
        <taxon>Sar</taxon>
        <taxon>Stramenopiles</taxon>
        <taxon>Ochrophyta</taxon>
        <taxon>Bolidophyceae</taxon>
        <taxon>Parmales</taxon>
        <taxon>Triparmaceae</taxon>
        <taxon>Triparma</taxon>
    </lineage>
</organism>
<evidence type="ECO:0000256" key="4">
    <source>
        <dbReference type="ARBA" id="ARBA00022840"/>
    </source>
</evidence>
<dbReference type="OrthoDB" id="4062651at2759"/>
<evidence type="ECO:0000256" key="2">
    <source>
        <dbReference type="ARBA" id="ARBA00022692"/>
    </source>
</evidence>
<dbReference type="InterPro" id="IPR051681">
    <property type="entry name" value="Ser/Thr_Kinases-Pseudokinases"/>
</dbReference>
<keyword evidence="6 9" id="KW-0472">Membrane</keyword>
<feature type="signal peptide" evidence="10">
    <location>
        <begin position="1"/>
        <end position="22"/>
    </location>
</feature>
<dbReference type="InterPro" id="IPR001828">
    <property type="entry name" value="ANF_lig-bd_rcpt"/>
</dbReference>
<evidence type="ECO:0000256" key="10">
    <source>
        <dbReference type="SAM" id="SignalP"/>
    </source>
</evidence>
<dbReference type="Gene3D" id="1.10.510.10">
    <property type="entry name" value="Transferase(Phosphotransferase) domain 1"/>
    <property type="match status" value="1"/>
</dbReference>
<dbReference type="Gene3D" id="3.40.50.2300">
    <property type="match status" value="2"/>
</dbReference>
<evidence type="ECO:0000313" key="13">
    <source>
        <dbReference type="Proteomes" id="UP001165082"/>
    </source>
</evidence>
<sequence>MINITLAIALPWLGDTWPVGEGISPAVLKAVKEINSDPTLLPNHNLAFVFLDTRCDSATGTSLFESAYHLFRPDVFIGPACSSVVNEIFTDQDLRNSSWKLDVPMISYSAASPLFGDKTIPGMSGTPGIYLPFSRTVPDYTMQNQALVSLCMFYGFESVGVVYTSDTGLWGPTHKDLVEQLGASSVKIETFSHAVMEESAGTTAADSAFTTFMVESLASGTKAFVFLGYCDAMARWTELTESADLLKGISIFVYEFSSSCAKSSETSAATGLAKYEGLWNLSPKVPSTLADFKSEILSDQELDFSPYLTYPYGTAAPLNTSEYKDEFIAEMEKDGGADRSFQAGIVPDQHAAFLYDAIWMYARSQHVIIEEMIKPLDVPDPFIPDGEYRLPVSTVNKHLRAETFDGASGDVELNLHGNRMADIQFSFIEVGRDDLEKLVRVDAGSFQFRRDAYEQTADTSLLRWPGGVVGVAAPGATTDNVLHGAEGESNILVPIALGVGGIFALFSFALYYFHTKDVKRLETAQQRVTRLGSVLGHERTRHSKLVQENVEMKKTLQLYQAYTVKEKEMIEQQHEELKDHFGASGELQRLLISSDELGENVFLGKGSFGEVFKSKYHGSYVAVKTMHSIEEESLERFREEILLQSGLRHDNIVGLVGACWETKLMALVMEFCSKGTSDNILASEGDDLTWGDPLLMWSLNVSNGMHYLHSMQYFDVKANKEMNGIIHRDLKPDNCLITESYRLKIADFGEARELDDENTMTQVGTPLYTAPEVLKGYRYTFKADVYSFAMTLLQFALKKEKLKDFLRGKLPNNANNRKAISVGFVQHKMVSIDWRPALKELEDDGTPWCIVGLIKLCWLPDPDDRPAFSEIEHYLGGQCKKEILGAAASYREATGSVSLGVRVAEIDDSDSGSENNSDKEEGDGFWQKKCAVLEEKVEDLREALNQMQESGNGGTERETEKKS</sequence>
<evidence type="ECO:0000256" key="1">
    <source>
        <dbReference type="ARBA" id="ARBA00004370"/>
    </source>
</evidence>
<dbReference type="AlphaFoldDB" id="A0A9W7DMT4"/>
<dbReference type="PROSITE" id="PS00108">
    <property type="entry name" value="PROTEIN_KINASE_ST"/>
    <property type="match status" value="1"/>
</dbReference>
<keyword evidence="13" id="KW-1185">Reference proteome</keyword>
<dbReference type="Proteomes" id="UP001165082">
    <property type="component" value="Unassembled WGS sequence"/>
</dbReference>
<evidence type="ECO:0000313" key="12">
    <source>
        <dbReference type="EMBL" id="GMH48843.1"/>
    </source>
</evidence>
<dbReference type="InterPro" id="IPR008271">
    <property type="entry name" value="Ser/Thr_kinase_AS"/>
</dbReference>
<dbReference type="InterPro" id="IPR000719">
    <property type="entry name" value="Prot_kinase_dom"/>
</dbReference>
<keyword evidence="5 9" id="KW-1133">Transmembrane helix</keyword>
<dbReference type="Pfam" id="PF01094">
    <property type="entry name" value="ANF_receptor"/>
    <property type="match status" value="1"/>
</dbReference>
<dbReference type="InterPro" id="IPR017441">
    <property type="entry name" value="Protein_kinase_ATP_BS"/>
</dbReference>
<dbReference type="SMART" id="SM00220">
    <property type="entry name" value="S_TKc"/>
    <property type="match status" value="1"/>
</dbReference>
<feature type="transmembrane region" description="Helical" evidence="9">
    <location>
        <begin position="491"/>
        <end position="513"/>
    </location>
</feature>
<dbReference type="Pfam" id="PF00069">
    <property type="entry name" value="Pkinase"/>
    <property type="match status" value="1"/>
</dbReference>